<evidence type="ECO:0000313" key="3">
    <source>
        <dbReference type="Proteomes" id="UP000252915"/>
    </source>
</evidence>
<dbReference type="Gene3D" id="3.10.20.280">
    <property type="entry name" value="RnfH-like"/>
    <property type="match status" value="1"/>
</dbReference>
<dbReference type="SUPFAM" id="SSF54285">
    <property type="entry name" value="MoaD/ThiS"/>
    <property type="match status" value="1"/>
</dbReference>
<dbReference type="InterPro" id="IPR016155">
    <property type="entry name" value="Mopterin_synth/thiamin_S_b"/>
</dbReference>
<dbReference type="Proteomes" id="UP000252915">
    <property type="component" value="Unassembled WGS sequence"/>
</dbReference>
<comment type="similarity">
    <text evidence="1">Belongs to the UPF0125 (RnfH) family.</text>
</comment>
<proteinExistence type="inferred from homology"/>
<dbReference type="InterPro" id="IPR037021">
    <property type="entry name" value="RnfH_sf"/>
</dbReference>
<protein>
    <submittedName>
        <fullName evidence="2">Uncharacterized protein</fullName>
    </submittedName>
</protein>
<organism evidence="2 3">
    <name type="scientific">SAR86 cluster bacterium</name>
    <dbReference type="NCBI Taxonomy" id="2030880"/>
    <lineage>
        <taxon>Bacteria</taxon>
        <taxon>Pseudomonadati</taxon>
        <taxon>Pseudomonadota</taxon>
        <taxon>Gammaproteobacteria</taxon>
        <taxon>SAR86 cluster</taxon>
    </lineage>
</organism>
<dbReference type="AlphaFoldDB" id="A0A368C9F8"/>
<name>A0A368C9F8_9GAMM</name>
<evidence type="ECO:0000313" key="2">
    <source>
        <dbReference type="EMBL" id="RCL45662.1"/>
    </source>
</evidence>
<reference evidence="2 3" key="1">
    <citation type="journal article" date="2018" name="Microbiome">
        <title>Fine metagenomic profile of the Mediterranean stratified and mixed water columns revealed by assembly and recruitment.</title>
        <authorList>
            <person name="Haro-Moreno J.M."/>
            <person name="Lopez-Perez M."/>
            <person name="De La Torre J.R."/>
            <person name="Picazo A."/>
            <person name="Camacho A."/>
            <person name="Rodriguez-Valera F."/>
        </authorList>
    </citation>
    <scope>NUCLEOTIDE SEQUENCE [LARGE SCALE GENOMIC DNA]</scope>
    <source>
        <strain evidence="2">MED-G78</strain>
    </source>
</reference>
<dbReference type="Pfam" id="PF03658">
    <property type="entry name" value="Ub-RnfH"/>
    <property type="match status" value="1"/>
</dbReference>
<dbReference type="EMBL" id="QOPI01000001">
    <property type="protein sequence ID" value="RCL45662.1"/>
    <property type="molecule type" value="Genomic_DNA"/>
</dbReference>
<comment type="caution">
    <text evidence="2">The sequence shown here is derived from an EMBL/GenBank/DDBJ whole genome shotgun (WGS) entry which is preliminary data.</text>
</comment>
<gene>
    <name evidence="2" type="ORF">DBW92_00155</name>
</gene>
<dbReference type="InterPro" id="IPR005346">
    <property type="entry name" value="RnfH"/>
</dbReference>
<sequence>MKIFFTYQGEENKFFFSLDVSESSTVGEILELPKIKNVIDSIKHEKIIGVNGEVLDGIFKPKAERYRLSEGQRVEIYRPLKQDPKERRRNKV</sequence>
<accession>A0A368C9F8</accession>
<evidence type="ECO:0000256" key="1">
    <source>
        <dbReference type="ARBA" id="ARBA00010645"/>
    </source>
</evidence>